<dbReference type="Proteomes" id="UP001314170">
    <property type="component" value="Unassembled WGS sequence"/>
</dbReference>
<evidence type="ECO:0000313" key="2">
    <source>
        <dbReference type="Proteomes" id="UP001314170"/>
    </source>
</evidence>
<dbReference type="EMBL" id="CAWUPB010001184">
    <property type="protein sequence ID" value="CAK7351431.1"/>
    <property type="molecule type" value="Genomic_DNA"/>
</dbReference>
<sequence length="55" mass="6160">MRQLYKAPKRANALQLIPRKAKNLTEPKRATSSGGWGGITSVDTQWFGDQKNICK</sequence>
<protein>
    <recommendedName>
        <fullName evidence="3">Ribosomal protein L32</fullName>
    </recommendedName>
</protein>
<dbReference type="AlphaFoldDB" id="A0AAV1SIY7"/>
<keyword evidence="2" id="KW-1185">Reference proteome</keyword>
<name>A0AAV1SIY7_9ROSI</name>
<accession>A0AAV1SIY7</accession>
<organism evidence="1 2">
    <name type="scientific">Dovyalis caffra</name>
    <dbReference type="NCBI Taxonomy" id="77055"/>
    <lineage>
        <taxon>Eukaryota</taxon>
        <taxon>Viridiplantae</taxon>
        <taxon>Streptophyta</taxon>
        <taxon>Embryophyta</taxon>
        <taxon>Tracheophyta</taxon>
        <taxon>Spermatophyta</taxon>
        <taxon>Magnoliopsida</taxon>
        <taxon>eudicotyledons</taxon>
        <taxon>Gunneridae</taxon>
        <taxon>Pentapetalae</taxon>
        <taxon>rosids</taxon>
        <taxon>fabids</taxon>
        <taxon>Malpighiales</taxon>
        <taxon>Salicaceae</taxon>
        <taxon>Flacourtieae</taxon>
        <taxon>Dovyalis</taxon>
    </lineage>
</organism>
<comment type="caution">
    <text evidence="1">The sequence shown here is derived from an EMBL/GenBank/DDBJ whole genome shotgun (WGS) entry which is preliminary data.</text>
</comment>
<evidence type="ECO:0000313" key="1">
    <source>
        <dbReference type="EMBL" id="CAK7351431.1"/>
    </source>
</evidence>
<gene>
    <name evidence="1" type="ORF">DCAF_LOCUS23850</name>
</gene>
<proteinExistence type="predicted"/>
<evidence type="ECO:0008006" key="3">
    <source>
        <dbReference type="Google" id="ProtNLM"/>
    </source>
</evidence>
<reference evidence="1 2" key="1">
    <citation type="submission" date="2024-01" db="EMBL/GenBank/DDBJ databases">
        <authorList>
            <person name="Waweru B."/>
        </authorList>
    </citation>
    <scope>NUCLEOTIDE SEQUENCE [LARGE SCALE GENOMIC DNA]</scope>
</reference>